<evidence type="ECO:0000313" key="13">
    <source>
        <dbReference type="Proteomes" id="UP001164746"/>
    </source>
</evidence>
<evidence type="ECO:0000256" key="2">
    <source>
        <dbReference type="ARBA" id="ARBA00004141"/>
    </source>
</evidence>
<dbReference type="InterPro" id="IPR023754">
    <property type="entry name" value="HemeA_Synthase_type2"/>
</dbReference>
<dbReference type="EMBL" id="CP111023">
    <property type="protein sequence ID" value="WAR21098.1"/>
    <property type="molecule type" value="Genomic_DNA"/>
</dbReference>
<evidence type="ECO:0000256" key="8">
    <source>
        <dbReference type="ARBA" id="ARBA00023133"/>
    </source>
</evidence>
<keyword evidence="3" id="KW-0812">Transmembrane</keyword>
<dbReference type="InterPro" id="IPR003780">
    <property type="entry name" value="COX15/CtaA_fam"/>
</dbReference>
<evidence type="ECO:0000256" key="9">
    <source>
        <dbReference type="ARBA" id="ARBA00023136"/>
    </source>
</evidence>
<evidence type="ECO:0000256" key="5">
    <source>
        <dbReference type="ARBA" id="ARBA00022989"/>
    </source>
</evidence>
<dbReference type="PANTHER" id="PTHR23289:SF2">
    <property type="entry name" value="CYTOCHROME C OXIDASE ASSEMBLY PROTEIN COX15 HOMOLOG"/>
    <property type="match status" value="1"/>
</dbReference>
<evidence type="ECO:0000256" key="4">
    <source>
        <dbReference type="ARBA" id="ARBA00022723"/>
    </source>
</evidence>
<dbReference type="Pfam" id="PF02628">
    <property type="entry name" value="COX15-CtaA"/>
    <property type="match status" value="1"/>
</dbReference>
<sequence length="114" mass="12718">MVRGMSHGLMATVFITALSGAFVAGLDAGLTYNTWPLMADRWIPTDLWAISPKWKNMFENATTVQFNHRYLGTLGVLTLLYFVPTHLAATHQSGSVALLSFATWFAHEMKKMPK</sequence>
<keyword evidence="4" id="KW-0479">Metal-binding</keyword>
<comment type="catalytic activity">
    <reaction evidence="11">
        <text>Fe(II)-heme o + 2 A + H2O = Fe(II)-heme a + 2 AH2</text>
        <dbReference type="Rhea" id="RHEA:63388"/>
        <dbReference type="ChEBI" id="CHEBI:13193"/>
        <dbReference type="ChEBI" id="CHEBI:15377"/>
        <dbReference type="ChEBI" id="CHEBI:17499"/>
        <dbReference type="ChEBI" id="CHEBI:60530"/>
        <dbReference type="ChEBI" id="CHEBI:61715"/>
        <dbReference type="EC" id="1.17.99.9"/>
    </reaction>
    <physiologicalReaction direction="left-to-right" evidence="11">
        <dbReference type="Rhea" id="RHEA:63389"/>
    </physiologicalReaction>
</comment>
<comment type="pathway">
    <text evidence="10">Porphyrin-containing compound metabolism; heme A biosynthesis; heme A from heme O: step 1/1.</text>
</comment>
<keyword evidence="5" id="KW-1133">Transmembrane helix</keyword>
<evidence type="ECO:0000256" key="10">
    <source>
        <dbReference type="ARBA" id="ARBA00044501"/>
    </source>
</evidence>
<comment type="subcellular location">
    <subcellularLocation>
        <location evidence="2">Membrane</location>
        <topology evidence="2">Multi-pass membrane protein</topology>
    </subcellularLocation>
</comment>
<evidence type="ECO:0000313" key="12">
    <source>
        <dbReference type="EMBL" id="WAR21098.1"/>
    </source>
</evidence>
<keyword evidence="6" id="KW-0560">Oxidoreductase</keyword>
<evidence type="ECO:0000256" key="11">
    <source>
        <dbReference type="ARBA" id="ARBA00048044"/>
    </source>
</evidence>
<gene>
    <name evidence="12" type="ORF">MAR_015072</name>
</gene>
<reference evidence="12" key="1">
    <citation type="submission" date="2022-11" db="EMBL/GenBank/DDBJ databases">
        <title>Centuries of genome instability and evolution in soft-shell clam transmissible cancer (bioRxiv).</title>
        <authorList>
            <person name="Hart S.F.M."/>
            <person name="Yonemitsu M.A."/>
            <person name="Giersch R.M."/>
            <person name="Beal B.F."/>
            <person name="Arriagada G."/>
            <person name="Davis B.W."/>
            <person name="Ostrander E.A."/>
            <person name="Goff S.P."/>
            <person name="Metzger M.J."/>
        </authorList>
    </citation>
    <scope>NUCLEOTIDE SEQUENCE</scope>
    <source>
        <strain evidence="12">MELC-2E11</strain>
        <tissue evidence="12">Siphon/mantle</tissue>
    </source>
</reference>
<evidence type="ECO:0000256" key="7">
    <source>
        <dbReference type="ARBA" id="ARBA00023004"/>
    </source>
</evidence>
<dbReference type="PANTHER" id="PTHR23289">
    <property type="entry name" value="CYTOCHROME C OXIDASE ASSEMBLY PROTEIN COX15"/>
    <property type="match status" value="1"/>
</dbReference>
<organism evidence="12 13">
    <name type="scientific">Mya arenaria</name>
    <name type="common">Soft-shell clam</name>
    <dbReference type="NCBI Taxonomy" id="6604"/>
    <lineage>
        <taxon>Eukaryota</taxon>
        <taxon>Metazoa</taxon>
        <taxon>Spiralia</taxon>
        <taxon>Lophotrochozoa</taxon>
        <taxon>Mollusca</taxon>
        <taxon>Bivalvia</taxon>
        <taxon>Autobranchia</taxon>
        <taxon>Heteroconchia</taxon>
        <taxon>Euheterodonta</taxon>
        <taxon>Imparidentia</taxon>
        <taxon>Neoheterodontei</taxon>
        <taxon>Myida</taxon>
        <taxon>Myoidea</taxon>
        <taxon>Myidae</taxon>
        <taxon>Mya</taxon>
    </lineage>
</organism>
<name>A0ABY7FK96_MYAAR</name>
<evidence type="ECO:0000256" key="3">
    <source>
        <dbReference type="ARBA" id="ARBA00022692"/>
    </source>
</evidence>
<keyword evidence="8" id="KW-0350">Heme biosynthesis</keyword>
<evidence type="ECO:0000256" key="6">
    <source>
        <dbReference type="ARBA" id="ARBA00023002"/>
    </source>
</evidence>
<keyword evidence="9" id="KW-0472">Membrane</keyword>
<accession>A0ABY7FK96</accession>
<keyword evidence="13" id="KW-1185">Reference proteome</keyword>
<evidence type="ECO:0000256" key="1">
    <source>
        <dbReference type="ARBA" id="ARBA00001970"/>
    </source>
</evidence>
<dbReference type="Proteomes" id="UP001164746">
    <property type="component" value="Chromosome 12"/>
</dbReference>
<proteinExistence type="predicted"/>
<comment type="cofactor">
    <cofactor evidence="1">
        <name>heme b</name>
        <dbReference type="ChEBI" id="CHEBI:60344"/>
    </cofactor>
</comment>
<protein>
    <submittedName>
        <fullName evidence="12">COX15-like protein</fullName>
    </submittedName>
</protein>
<keyword evidence="7" id="KW-0408">Iron</keyword>